<protein>
    <submittedName>
        <fullName evidence="5">Transcriptional regulator SlyA</fullName>
    </submittedName>
</protein>
<keyword evidence="2" id="KW-0238">DNA-binding</keyword>
<dbReference type="Proteomes" id="UP000201728">
    <property type="component" value="Chromosome"/>
</dbReference>
<proteinExistence type="predicted"/>
<dbReference type="EMBL" id="CP016397">
    <property type="protein sequence ID" value="ASQ45635.1"/>
    <property type="molecule type" value="Genomic_DNA"/>
</dbReference>
<evidence type="ECO:0000256" key="3">
    <source>
        <dbReference type="ARBA" id="ARBA00023163"/>
    </source>
</evidence>
<evidence type="ECO:0000313" key="6">
    <source>
        <dbReference type="Proteomes" id="UP000201728"/>
    </source>
</evidence>
<dbReference type="InterPro" id="IPR000835">
    <property type="entry name" value="HTH_MarR-typ"/>
</dbReference>
<evidence type="ECO:0000256" key="1">
    <source>
        <dbReference type="ARBA" id="ARBA00023015"/>
    </source>
</evidence>
<dbReference type="PRINTS" id="PR00598">
    <property type="entry name" value="HTHMARR"/>
</dbReference>
<keyword evidence="3" id="KW-0804">Transcription</keyword>
<dbReference type="PANTHER" id="PTHR42756">
    <property type="entry name" value="TRANSCRIPTIONAL REGULATOR, MARR"/>
    <property type="match status" value="1"/>
</dbReference>
<dbReference type="PANTHER" id="PTHR42756:SF1">
    <property type="entry name" value="TRANSCRIPTIONAL REPRESSOR OF EMRAB OPERON"/>
    <property type="match status" value="1"/>
</dbReference>
<dbReference type="PROSITE" id="PS50995">
    <property type="entry name" value="HTH_MARR_2"/>
    <property type="match status" value="1"/>
</dbReference>
<organism evidence="5 6">
    <name type="scientific">Legionella clemsonensis</name>
    <dbReference type="NCBI Taxonomy" id="1867846"/>
    <lineage>
        <taxon>Bacteria</taxon>
        <taxon>Pseudomonadati</taxon>
        <taxon>Pseudomonadota</taxon>
        <taxon>Gammaproteobacteria</taxon>
        <taxon>Legionellales</taxon>
        <taxon>Legionellaceae</taxon>
        <taxon>Legionella</taxon>
    </lineage>
</organism>
<sequence length="141" mass="16379">MLTSSLIKKANRLLIKKANDLLKPYAITHAYTFFLLELFKQDGLTQAQMCKLIGIEQPTAVRTLDRMERDGFIYRKPSENDRRISLIYLTQKALDVKKAMNRCATDLNALALSGFSKEEKEQFNQFIKRMNTNLENEYIPI</sequence>
<evidence type="ECO:0000313" key="5">
    <source>
        <dbReference type="EMBL" id="ASQ45635.1"/>
    </source>
</evidence>
<dbReference type="AlphaFoldDB" id="A0A222P1I7"/>
<dbReference type="Gene3D" id="1.10.10.10">
    <property type="entry name" value="Winged helix-like DNA-binding domain superfamily/Winged helix DNA-binding domain"/>
    <property type="match status" value="1"/>
</dbReference>
<feature type="domain" description="HTH marR-type" evidence="4">
    <location>
        <begin position="1"/>
        <end position="132"/>
    </location>
</feature>
<gene>
    <name evidence="5" type="primary">slyA</name>
    <name evidence="5" type="ORF">clem_05395</name>
</gene>
<dbReference type="InterPro" id="IPR036390">
    <property type="entry name" value="WH_DNA-bd_sf"/>
</dbReference>
<dbReference type="InterPro" id="IPR036388">
    <property type="entry name" value="WH-like_DNA-bd_sf"/>
</dbReference>
<dbReference type="Pfam" id="PF01047">
    <property type="entry name" value="MarR"/>
    <property type="match status" value="1"/>
</dbReference>
<name>A0A222P1I7_9GAMM</name>
<dbReference type="GO" id="GO:0003677">
    <property type="term" value="F:DNA binding"/>
    <property type="evidence" value="ECO:0007669"/>
    <property type="project" value="UniProtKB-KW"/>
</dbReference>
<dbReference type="SUPFAM" id="SSF46785">
    <property type="entry name" value="Winged helix' DNA-binding domain"/>
    <property type="match status" value="1"/>
</dbReference>
<keyword evidence="6" id="KW-1185">Reference proteome</keyword>
<accession>A0A222P1I7</accession>
<dbReference type="GO" id="GO:0003700">
    <property type="term" value="F:DNA-binding transcription factor activity"/>
    <property type="evidence" value="ECO:0007669"/>
    <property type="project" value="InterPro"/>
</dbReference>
<dbReference type="RefSeq" id="WP_094090674.1">
    <property type="nucleotide sequence ID" value="NZ_CP016397.1"/>
</dbReference>
<evidence type="ECO:0000256" key="2">
    <source>
        <dbReference type="ARBA" id="ARBA00023125"/>
    </source>
</evidence>
<dbReference type="InterPro" id="IPR023187">
    <property type="entry name" value="Tscrpt_reg_MarR-type_CS"/>
</dbReference>
<dbReference type="SMART" id="SM00347">
    <property type="entry name" value="HTH_MARR"/>
    <property type="match status" value="1"/>
</dbReference>
<dbReference type="KEGG" id="lcd:clem_05395"/>
<keyword evidence="1" id="KW-0805">Transcription regulation</keyword>
<dbReference type="PROSITE" id="PS01117">
    <property type="entry name" value="HTH_MARR_1"/>
    <property type="match status" value="1"/>
</dbReference>
<reference evidence="6" key="1">
    <citation type="submission" date="2016-07" db="EMBL/GenBank/DDBJ databases">
        <authorList>
            <person name="Florea S."/>
            <person name="Webb J.S."/>
            <person name="Jaromczyk J."/>
            <person name="Schardl C.L."/>
        </authorList>
    </citation>
    <scope>NUCLEOTIDE SEQUENCE [LARGE SCALE GENOMIC DNA]</scope>
    <source>
        <strain evidence="6">CDC-D5610</strain>
    </source>
</reference>
<dbReference type="OrthoDB" id="32523at2"/>
<evidence type="ECO:0000259" key="4">
    <source>
        <dbReference type="PROSITE" id="PS50995"/>
    </source>
</evidence>